<dbReference type="PANTHER" id="PTHR48022">
    <property type="entry name" value="PLASTIDIC GLUCOSE TRANSPORTER 4"/>
    <property type="match status" value="1"/>
</dbReference>
<dbReference type="Proteomes" id="UP000009882">
    <property type="component" value="Unassembled WGS sequence"/>
</dbReference>
<dbReference type="OrthoDB" id="4320745at2759"/>
<sequence length="198" mass="22409">MEKYLSLIMVGAFATVYTFATIPSIFLIERENEDNAKGAAVVFPFITFFAFTLLPLLWIYPPEINPLSTRTLIASTCANWICNFALVLFTPLVADHSPRSVDLFFALFKFIGLIFGVFFYVETAGRQLGEVDRIYAKAHIEGKMAWRVAQDMPKLNFEEIVQQFRGLGLDTNELAAHEKIELGLNSNSGQELEEVREK</sequence>
<comment type="caution">
    <text evidence="6">The sequence shown here is derived from an EMBL/GenBank/DDBJ whole genome shotgun (WGS) entry which is preliminary data.</text>
</comment>
<dbReference type="PANTHER" id="PTHR48022:SF55">
    <property type="entry name" value="SUGAR TRANSPORTER STL1"/>
    <property type="match status" value="1"/>
</dbReference>
<protein>
    <submittedName>
        <fullName evidence="6">MFS sugar transporter Stl1, putative</fullName>
    </submittedName>
</protein>
<dbReference type="InterPro" id="IPR050360">
    <property type="entry name" value="MFS_Sugar_Transporters"/>
</dbReference>
<dbReference type="OMA" id="CANWICN"/>
<dbReference type="InParanoid" id="K9GWH2"/>
<dbReference type="AlphaFoldDB" id="K9GWH2"/>
<dbReference type="HOGENOM" id="CLU_1190336_0_0_1"/>
<feature type="transmembrane region" description="Helical" evidence="5">
    <location>
        <begin position="101"/>
        <end position="121"/>
    </location>
</feature>
<feature type="transmembrane region" description="Helical" evidence="5">
    <location>
        <begin position="40"/>
        <end position="60"/>
    </location>
</feature>
<keyword evidence="7" id="KW-1185">Reference proteome</keyword>
<comment type="subcellular location">
    <subcellularLocation>
        <location evidence="1">Membrane</location>
        <topology evidence="1">Multi-pass membrane protein</topology>
    </subcellularLocation>
</comment>
<dbReference type="GO" id="GO:0016020">
    <property type="term" value="C:membrane"/>
    <property type="evidence" value="ECO:0007669"/>
    <property type="project" value="UniProtKB-SubCell"/>
</dbReference>
<dbReference type="InterPro" id="IPR036259">
    <property type="entry name" value="MFS_trans_sf"/>
</dbReference>
<evidence type="ECO:0000256" key="5">
    <source>
        <dbReference type="SAM" id="Phobius"/>
    </source>
</evidence>
<name>K9GWH2_PEND2</name>
<gene>
    <name evidence="6" type="ORF">PDIG_06480</name>
</gene>
<dbReference type="InterPro" id="IPR005828">
    <property type="entry name" value="MFS_sugar_transport-like"/>
</dbReference>
<accession>K9GWH2</accession>
<evidence type="ECO:0000256" key="1">
    <source>
        <dbReference type="ARBA" id="ARBA00004141"/>
    </source>
</evidence>
<keyword evidence="2 5" id="KW-0812">Transmembrane</keyword>
<proteinExistence type="predicted"/>
<dbReference type="GO" id="GO:0015793">
    <property type="term" value="P:glycerol transmembrane transport"/>
    <property type="evidence" value="ECO:0007669"/>
    <property type="project" value="TreeGrafter"/>
</dbReference>
<dbReference type="eggNOG" id="KOG0254">
    <property type="taxonomic scope" value="Eukaryota"/>
</dbReference>
<evidence type="ECO:0000313" key="7">
    <source>
        <dbReference type="Proteomes" id="UP000009882"/>
    </source>
</evidence>
<dbReference type="EMBL" id="AKCT01000029">
    <property type="protein sequence ID" value="EKV18918.1"/>
    <property type="molecule type" value="Genomic_DNA"/>
</dbReference>
<keyword evidence="6" id="KW-0813">Transport</keyword>
<keyword evidence="4 5" id="KW-0472">Membrane</keyword>
<dbReference type="Pfam" id="PF00083">
    <property type="entry name" value="Sugar_tr"/>
    <property type="match status" value="1"/>
</dbReference>
<evidence type="ECO:0000256" key="4">
    <source>
        <dbReference type="ARBA" id="ARBA00023136"/>
    </source>
</evidence>
<evidence type="ECO:0000256" key="2">
    <source>
        <dbReference type="ARBA" id="ARBA00022692"/>
    </source>
</evidence>
<keyword evidence="3 5" id="KW-1133">Transmembrane helix</keyword>
<feature type="transmembrane region" description="Helical" evidence="5">
    <location>
        <begin position="72"/>
        <end position="94"/>
    </location>
</feature>
<dbReference type="SUPFAM" id="SSF103473">
    <property type="entry name" value="MFS general substrate transporter"/>
    <property type="match status" value="1"/>
</dbReference>
<reference evidence="7" key="1">
    <citation type="journal article" date="2012" name="BMC Genomics">
        <title>Genome sequence of the necrotrophic fungus Penicillium digitatum, the main postharvest pathogen of citrus.</title>
        <authorList>
            <person name="Marcet-Houben M."/>
            <person name="Ballester A.-R."/>
            <person name="de la Fuente B."/>
            <person name="Harries E."/>
            <person name="Marcos J.F."/>
            <person name="Gonzalez-Candelas L."/>
            <person name="Gabaldon T."/>
        </authorList>
    </citation>
    <scope>NUCLEOTIDE SEQUENCE [LARGE SCALE GENOMIC DNA]</scope>
    <source>
        <strain evidence="7">PHI26 / CECT 20796</strain>
    </source>
</reference>
<organism evidence="6 7">
    <name type="scientific">Penicillium digitatum (strain PHI26 / CECT 20796)</name>
    <name type="common">Green mold</name>
    <dbReference type="NCBI Taxonomy" id="1170229"/>
    <lineage>
        <taxon>Eukaryota</taxon>
        <taxon>Fungi</taxon>
        <taxon>Dikarya</taxon>
        <taxon>Ascomycota</taxon>
        <taxon>Pezizomycotina</taxon>
        <taxon>Eurotiomycetes</taxon>
        <taxon>Eurotiomycetidae</taxon>
        <taxon>Eurotiales</taxon>
        <taxon>Aspergillaceae</taxon>
        <taxon>Penicillium</taxon>
    </lineage>
</organism>
<dbReference type="Gene3D" id="1.20.1250.20">
    <property type="entry name" value="MFS general substrate transporter like domains"/>
    <property type="match status" value="1"/>
</dbReference>
<evidence type="ECO:0000256" key="3">
    <source>
        <dbReference type="ARBA" id="ARBA00022989"/>
    </source>
</evidence>
<keyword evidence="6" id="KW-0762">Sugar transport</keyword>
<dbReference type="GO" id="GO:0005351">
    <property type="term" value="F:carbohydrate:proton symporter activity"/>
    <property type="evidence" value="ECO:0007669"/>
    <property type="project" value="TreeGrafter"/>
</dbReference>
<evidence type="ECO:0000313" key="6">
    <source>
        <dbReference type="EMBL" id="EKV18918.1"/>
    </source>
</evidence>
<feature type="transmembrane region" description="Helical" evidence="5">
    <location>
        <begin position="6"/>
        <end position="28"/>
    </location>
</feature>